<evidence type="ECO:0000313" key="16">
    <source>
        <dbReference type="EMBL" id="PWJ41903.1"/>
    </source>
</evidence>
<dbReference type="InterPro" id="IPR036097">
    <property type="entry name" value="HisK_dim/P_sf"/>
</dbReference>
<dbReference type="GO" id="GO:0005524">
    <property type="term" value="F:ATP binding"/>
    <property type="evidence" value="ECO:0007669"/>
    <property type="project" value="UniProtKB-KW"/>
</dbReference>
<keyword evidence="11" id="KW-0804">Transcription</keyword>
<dbReference type="Pfam" id="PF07495">
    <property type="entry name" value="Y_Y_Y"/>
    <property type="match status" value="1"/>
</dbReference>
<dbReference type="InterPro" id="IPR018060">
    <property type="entry name" value="HTH_AraC"/>
</dbReference>
<dbReference type="EMBL" id="QGDO01000003">
    <property type="protein sequence ID" value="PWJ41903.1"/>
    <property type="molecule type" value="Genomic_DNA"/>
</dbReference>
<dbReference type="Proteomes" id="UP000245535">
    <property type="component" value="Unassembled WGS sequence"/>
</dbReference>
<evidence type="ECO:0000259" key="13">
    <source>
        <dbReference type="PROSITE" id="PS01124"/>
    </source>
</evidence>
<feature type="domain" description="HTH araC/xylS-type" evidence="13">
    <location>
        <begin position="1273"/>
        <end position="1372"/>
    </location>
</feature>
<dbReference type="Pfam" id="PF07494">
    <property type="entry name" value="Reg_prop"/>
    <property type="match status" value="1"/>
</dbReference>
<dbReference type="PROSITE" id="PS50109">
    <property type="entry name" value="HIS_KIN"/>
    <property type="match status" value="1"/>
</dbReference>
<dbReference type="InterPro" id="IPR004358">
    <property type="entry name" value="Sig_transdc_His_kin-like_C"/>
</dbReference>
<dbReference type="PROSITE" id="PS01124">
    <property type="entry name" value="HTH_ARAC_FAMILY_2"/>
    <property type="match status" value="1"/>
</dbReference>
<dbReference type="Gene3D" id="3.40.50.2300">
    <property type="match status" value="1"/>
</dbReference>
<reference evidence="16 17" key="1">
    <citation type="submission" date="2018-03" db="EMBL/GenBank/DDBJ databases">
        <title>Genomic Encyclopedia of Archaeal and Bacterial Type Strains, Phase II (KMG-II): from individual species to whole genera.</title>
        <authorList>
            <person name="Goeker M."/>
        </authorList>
    </citation>
    <scope>NUCLEOTIDE SEQUENCE [LARGE SCALE GENOMIC DNA]</scope>
    <source>
        <strain evidence="16 17">DSM 28229</strain>
    </source>
</reference>
<dbReference type="InterPro" id="IPR036890">
    <property type="entry name" value="HATPase_C_sf"/>
</dbReference>
<evidence type="ECO:0000256" key="6">
    <source>
        <dbReference type="ARBA" id="ARBA00022777"/>
    </source>
</evidence>
<dbReference type="PROSITE" id="PS50110">
    <property type="entry name" value="RESPONSE_REGULATORY"/>
    <property type="match status" value="1"/>
</dbReference>
<dbReference type="GO" id="GO:0043565">
    <property type="term" value="F:sequence-specific DNA binding"/>
    <property type="evidence" value="ECO:0007669"/>
    <property type="project" value="InterPro"/>
</dbReference>
<dbReference type="SMART" id="SM00388">
    <property type="entry name" value="HisKA"/>
    <property type="match status" value="1"/>
</dbReference>
<name>A0A315ZA12_SEDFL</name>
<keyword evidence="3 12" id="KW-0597">Phosphoprotein</keyword>
<dbReference type="Pfam" id="PF00072">
    <property type="entry name" value="Response_reg"/>
    <property type="match status" value="1"/>
</dbReference>
<dbReference type="SUPFAM" id="SSF55874">
    <property type="entry name" value="ATPase domain of HSP90 chaperone/DNA topoisomerase II/histidine kinase"/>
    <property type="match status" value="1"/>
</dbReference>
<dbReference type="SUPFAM" id="SSF50998">
    <property type="entry name" value="Quinoprotein alcohol dehydrogenase-like"/>
    <property type="match status" value="1"/>
</dbReference>
<dbReference type="PANTHER" id="PTHR43547">
    <property type="entry name" value="TWO-COMPONENT HISTIDINE KINASE"/>
    <property type="match status" value="1"/>
</dbReference>
<evidence type="ECO:0000313" key="17">
    <source>
        <dbReference type="Proteomes" id="UP000245535"/>
    </source>
</evidence>
<evidence type="ECO:0000256" key="9">
    <source>
        <dbReference type="ARBA" id="ARBA00023015"/>
    </source>
</evidence>
<keyword evidence="6 16" id="KW-0418">Kinase</keyword>
<dbReference type="SMART" id="SM00448">
    <property type="entry name" value="REC"/>
    <property type="match status" value="1"/>
</dbReference>
<evidence type="ECO:0000256" key="1">
    <source>
        <dbReference type="ARBA" id="ARBA00000085"/>
    </source>
</evidence>
<dbReference type="Gene3D" id="3.30.565.10">
    <property type="entry name" value="Histidine kinase-like ATPase, C-terminal domain"/>
    <property type="match status" value="1"/>
</dbReference>
<dbReference type="FunFam" id="1.10.287.130:FF:000045">
    <property type="entry name" value="Two-component system sensor histidine kinase/response regulator"/>
    <property type="match status" value="1"/>
</dbReference>
<dbReference type="GO" id="GO:0003700">
    <property type="term" value="F:DNA-binding transcription factor activity"/>
    <property type="evidence" value="ECO:0007669"/>
    <property type="project" value="InterPro"/>
</dbReference>
<evidence type="ECO:0000256" key="12">
    <source>
        <dbReference type="PROSITE-ProRule" id="PRU00169"/>
    </source>
</evidence>
<feature type="modified residue" description="4-aspartylphosphate" evidence="12">
    <location>
        <position position="1174"/>
    </location>
</feature>
<keyword evidence="4" id="KW-0808">Transferase</keyword>
<dbReference type="Gene3D" id="2.60.40.10">
    <property type="entry name" value="Immunoglobulins"/>
    <property type="match status" value="1"/>
</dbReference>
<dbReference type="InterPro" id="IPR001789">
    <property type="entry name" value="Sig_transdc_resp-reg_receiver"/>
</dbReference>
<feature type="domain" description="Response regulatory" evidence="15">
    <location>
        <begin position="1126"/>
        <end position="1241"/>
    </location>
</feature>
<dbReference type="SMART" id="SM00387">
    <property type="entry name" value="HATPase_c"/>
    <property type="match status" value="1"/>
</dbReference>
<dbReference type="InterPro" id="IPR015943">
    <property type="entry name" value="WD40/YVTN_repeat-like_dom_sf"/>
</dbReference>
<keyword evidence="10" id="KW-0238">DNA-binding</keyword>
<evidence type="ECO:0000259" key="14">
    <source>
        <dbReference type="PROSITE" id="PS50109"/>
    </source>
</evidence>
<accession>A0A315ZA12</accession>
<dbReference type="PRINTS" id="PR00344">
    <property type="entry name" value="BCTRLSENSOR"/>
</dbReference>
<dbReference type="RefSeq" id="WP_109618350.1">
    <property type="nucleotide sequence ID" value="NZ_QGDO01000003.1"/>
</dbReference>
<dbReference type="InterPro" id="IPR005467">
    <property type="entry name" value="His_kinase_dom"/>
</dbReference>
<dbReference type="PANTHER" id="PTHR43547:SF2">
    <property type="entry name" value="HYBRID SIGNAL TRANSDUCTION HISTIDINE KINASE C"/>
    <property type="match status" value="1"/>
</dbReference>
<dbReference type="EC" id="2.7.13.3" evidence="2"/>
<dbReference type="FunFam" id="3.30.565.10:FF:000037">
    <property type="entry name" value="Hybrid sensor histidine kinase/response regulator"/>
    <property type="match status" value="1"/>
</dbReference>
<evidence type="ECO:0000256" key="7">
    <source>
        <dbReference type="ARBA" id="ARBA00022840"/>
    </source>
</evidence>
<dbReference type="Gene3D" id="1.10.10.60">
    <property type="entry name" value="Homeodomain-like"/>
    <property type="match status" value="2"/>
</dbReference>
<dbReference type="InterPro" id="IPR011110">
    <property type="entry name" value="Reg_prop"/>
</dbReference>
<dbReference type="InterPro" id="IPR003661">
    <property type="entry name" value="HisK_dim/P_dom"/>
</dbReference>
<evidence type="ECO:0000259" key="15">
    <source>
        <dbReference type="PROSITE" id="PS50110"/>
    </source>
</evidence>
<dbReference type="InterPro" id="IPR009057">
    <property type="entry name" value="Homeodomain-like_sf"/>
</dbReference>
<dbReference type="FunFam" id="2.60.40.10:FF:000791">
    <property type="entry name" value="Two-component system sensor histidine kinase/response regulator"/>
    <property type="match status" value="1"/>
</dbReference>
<evidence type="ECO:0000256" key="11">
    <source>
        <dbReference type="ARBA" id="ARBA00023163"/>
    </source>
</evidence>
<evidence type="ECO:0000256" key="3">
    <source>
        <dbReference type="ARBA" id="ARBA00022553"/>
    </source>
</evidence>
<dbReference type="InterPro" id="IPR018062">
    <property type="entry name" value="HTH_AraC-typ_CS"/>
</dbReference>
<keyword evidence="7" id="KW-0067">ATP-binding</keyword>
<keyword evidence="8" id="KW-0902">Two-component regulatory system</keyword>
<dbReference type="InterPro" id="IPR011047">
    <property type="entry name" value="Quinoprotein_ADH-like_sf"/>
</dbReference>
<dbReference type="Pfam" id="PF00512">
    <property type="entry name" value="HisKA"/>
    <property type="match status" value="1"/>
</dbReference>
<dbReference type="SMART" id="SM00342">
    <property type="entry name" value="HTH_ARAC"/>
    <property type="match status" value="1"/>
</dbReference>
<feature type="domain" description="Histidine kinase" evidence="14">
    <location>
        <begin position="863"/>
        <end position="1087"/>
    </location>
</feature>
<gene>
    <name evidence="16" type="ORF">BC781_103153</name>
</gene>
<dbReference type="SUPFAM" id="SSF46689">
    <property type="entry name" value="Homeodomain-like"/>
    <property type="match status" value="1"/>
</dbReference>
<dbReference type="SUPFAM" id="SSF63829">
    <property type="entry name" value="Calcium-dependent phosphotriesterase"/>
    <property type="match status" value="2"/>
</dbReference>
<dbReference type="InterPro" id="IPR011123">
    <property type="entry name" value="Y_Y_Y"/>
</dbReference>
<dbReference type="OrthoDB" id="9797097at2"/>
<dbReference type="Gene3D" id="1.10.287.130">
    <property type="match status" value="1"/>
</dbReference>
<organism evidence="16 17">
    <name type="scientific">Sediminitomix flava</name>
    <dbReference type="NCBI Taxonomy" id="379075"/>
    <lineage>
        <taxon>Bacteria</taxon>
        <taxon>Pseudomonadati</taxon>
        <taxon>Bacteroidota</taxon>
        <taxon>Cytophagia</taxon>
        <taxon>Cytophagales</taxon>
        <taxon>Flammeovirgaceae</taxon>
        <taxon>Sediminitomix</taxon>
    </lineage>
</organism>
<dbReference type="GO" id="GO:0000155">
    <property type="term" value="F:phosphorelay sensor kinase activity"/>
    <property type="evidence" value="ECO:0007669"/>
    <property type="project" value="InterPro"/>
</dbReference>
<comment type="catalytic activity">
    <reaction evidence="1">
        <text>ATP + protein L-histidine = ADP + protein N-phospho-L-histidine.</text>
        <dbReference type="EC" id="2.7.13.3"/>
    </reaction>
</comment>
<protein>
    <recommendedName>
        <fullName evidence="2">histidine kinase</fullName>
        <ecNumber evidence="2">2.7.13.3</ecNumber>
    </recommendedName>
</protein>
<dbReference type="PROSITE" id="PS00041">
    <property type="entry name" value="HTH_ARAC_FAMILY_1"/>
    <property type="match status" value="1"/>
</dbReference>
<evidence type="ECO:0000256" key="8">
    <source>
        <dbReference type="ARBA" id="ARBA00023012"/>
    </source>
</evidence>
<dbReference type="SUPFAM" id="SSF47384">
    <property type="entry name" value="Homodimeric domain of signal transducing histidine kinase"/>
    <property type="match status" value="1"/>
</dbReference>
<proteinExistence type="predicted"/>
<keyword evidence="9" id="KW-0805">Transcription regulation</keyword>
<dbReference type="InterPro" id="IPR003594">
    <property type="entry name" value="HATPase_dom"/>
</dbReference>
<evidence type="ECO:0000256" key="5">
    <source>
        <dbReference type="ARBA" id="ARBA00022741"/>
    </source>
</evidence>
<dbReference type="Gene3D" id="2.130.10.10">
    <property type="entry name" value="YVTN repeat-like/Quinoprotein amine dehydrogenase"/>
    <property type="match status" value="2"/>
</dbReference>
<evidence type="ECO:0000256" key="10">
    <source>
        <dbReference type="ARBA" id="ARBA00023125"/>
    </source>
</evidence>
<keyword evidence="5" id="KW-0547">Nucleotide-binding</keyword>
<evidence type="ECO:0000256" key="2">
    <source>
        <dbReference type="ARBA" id="ARBA00012438"/>
    </source>
</evidence>
<dbReference type="Pfam" id="PF02518">
    <property type="entry name" value="HATPase_c"/>
    <property type="match status" value="1"/>
</dbReference>
<dbReference type="InterPro" id="IPR013783">
    <property type="entry name" value="Ig-like_fold"/>
</dbReference>
<evidence type="ECO:0000256" key="4">
    <source>
        <dbReference type="ARBA" id="ARBA00022679"/>
    </source>
</evidence>
<sequence>MKTNHQFFKGFQYLFLITFLFGQNLLCAQHNDFQHFISFEENIANRPINSFQEDHLGYLWIGSYGGGLYRFDGHNYDAFHFDWQDSTSLSSNFVQAIFEDSQQRLWVGTEKGLNLYQKTARNFQRIELSFQGFPVSVACISEDSDHQILIGTHSFGLVKINPETFEIQRIWKPEGSDKSDPNVYDIVFDKDETAFLATNQGLLKYSKDYEHLYYPSFAMNHSELVHQALESIYLDKEGKLWLGTFENGLYQVKLSQHTGKPLVTLKHFDLTSNRVMDIAETEGDGLWFATENDGLFLFPKGKKEAIQLKKNVLQNASLESNSIWALYTSAHDQLWLGYYDYGIGLFDPNYYKFDKIQHNPIHSNSLKSASVNALVAQGKNVLWIGMDGGGIDKYMINQNRFEHINSQDQTYISGLTNDAVQGLFLDSKENLWVACWDGGIFFLAKGSRNFIHYNHENTNGALASNKVIGFDEDKEGTIWIATFRAGLHSYSYEKNAFTHHQEKEIRRHQIDVSDVRKVLVAHDHKIWIGTTNGLFLMDKNGDDFNIRSFRDAEKFKPHHPNFDYVLTLFEDASHRIWVGTDGAGLYCYDPKSDAFIWYNKSKGLEQDIVCGITASEDGKLWITGKSGVSLLNPETGEVSNFGLNDGLFSKSFNYNAILHSDVQKKVYLGNLKGLNIVKPRAVNQMNSKVVSYLKDLRIYNRITLPQQENSPLSDDISETENITLNHEQNVFTIDFTAIDFTNPDRFKFAYYLEGLENEWNYVSNQRSATYTTLERGDYIFHLKALNGDGEWSEGKTLKIKVLPPWYRSNWAILTYVISLLLVVIGLSYLFQMRFREQEELMREREKFKQEEELHQRKLQFFTNISHEFRTPLTLILNPLNDLVINKQVPTGVFSKFQTIQRNAQRLERLINELMDFRKLNSNKMKLEKSDIQMMDIVSEVSSHFEEESKSRKINLLVPTPQDSPVQVDRGMVEKILFNLLSNAFKLTPDGGQISISIAEQQKEEEGLTKNYLKLSVADTGPGISAKDVTHIFERFYQVEHQNKWYYSGTGIGLEVVKSFMELHEGSVEVESELGKGTVFHLYFPLSFNAEYIQNTLVEVHEVENKHIDFTPIYNFSENIEEDRKATVLIVEDNYELRTYLKTELASIYKIILAKNGAEGVEKAQKHTPDLIITDLMMPEMDGFELCEKVKKNLKTSHIPLLMLTAKTALKDRIRGIDLGADAYLSKPFDIIHLKVQLKQLLHSRQILFEKFLGGFSEKEKLENTTTADKDFLSQVMKLVYEKISDPELSVEVIAEGVYLSRSQLYRKVKALAGVSATEFIRRIRLEEAKKQIQAGNTNISDVGYKVGFSSPSYFSKCYKEYFGILPSDEGKVVSDKKM</sequence>
<dbReference type="InterPro" id="IPR011006">
    <property type="entry name" value="CheY-like_superfamily"/>
</dbReference>
<dbReference type="SUPFAM" id="SSF52172">
    <property type="entry name" value="CheY-like"/>
    <property type="match status" value="1"/>
</dbReference>
<dbReference type="CDD" id="cd00082">
    <property type="entry name" value="HisKA"/>
    <property type="match status" value="1"/>
</dbReference>
<keyword evidence="17" id="KW-1185">Reference proteome</keyword>
<dbReference type="Pfam" id="PF12833">
    <property type="entry name" value="HTH_18"/>
    <property type="match status" value="1"/>
</dbReference>
<comment type="caution">
    <text evidence="16">The sequence shown here is derived from an EMBL/GenBank/DDBJ whole genome shotgun (WGS) entry which is preliminary data.</text>
</comment>